<evidence type="ECO:0000256" key="1">
    <source>
        <dbReference type="SAM" id="MobiDB-lite"/>
    </source>
</evidence>
<evidence type="ECO:0000313" key="2">
    <source>
        <dbReference type="EMBL" id="KAK7328915.1"/>
    </source>
</evidence>
<proteinExistence type="predicted"/>
<feature type="compositionally biased region" description="Basic and acidic residues" evidence="1">
    <location>
        <begin position="59"/>
        <end position="75"/>
    </location>
</feature>
<evidence type="ECO:0000313" key="3">
    <source>
        <dbReference type="Proteomes" id="UP001367508"/>
    </source>
</evidence>
<dbReference type="Proteomes" id="UP001367508">
    <property type="component" value="Unassembled WGS sequence"/>
</dbReference>
<feature type="region of interest" description="Disordered" evidence="1">
    <location>
        <begin position="59"/>
        <end position="84"/>
    </location>
</feature>
<dbReference type="AlphaFoldDB" id="A0AAN9L3S5"/>
<reference evidence="2 3" key="1">
    <citation type="submission" date="2024-01" db="EMBL/GenBank/DDBJ databases">
        <title>The genomes of 5 underutilized Papilionoideae crops provide insights into root nodulation and disease resistanc.</title>
        <authorList>
            <person name="Jiang F."/>
        </authorList>
    </citation>
    <scope>NUCLEOTIDE SEQUENCE [LARGE SCALE GENOMIC DNA]</scope>
    <source>
        <strain evidence="2">LVBAO_FW01</strain>
        <tissue evidence="2">Leaves</tissue>
    </source>
</reference>
<sequence length="109" mass="12026">MTLLDSTRLGWTRPDSTLLIAVRRNCAQLGFQLDYTSVDSARLSSTGLVTIGVDQHKFSRHDASSPDSARLDPTRLDSTGSTPLIGVQCNSTHLLIQPTWEEEDGPSWR</sequence>
<protein>
    <submittedName>
        <fullName evidence="2">Uncharacterized protein</fullName>
    </submittedName>
</protein>
<organism evidence="2 3">
    <name type="scientific">Canavalia gladiata</name>
    <name type="common">Sword bean</name>
    <name type="synonym">Dolichos gladiatus</name>
    <dbReference type="NCBI Taxonomy" id="3824"/>
    <lineage>
        <taxon>Eukaryota</taxon>
        <taxon>Viridiplantae</taxon>
        <taxon>Streptophyta</taxon>
        <taxon>Embryophyta</taxon>
        <taxon>Tracheophyta</taxon>
        <taxon>Spermatophyta</taxon>
        <taxon>Magnoliopsida</taxon>
        <taxon>eudicotyledons</taxon>
        <taxon>Gunneridae</taxon>
        <taxon>Pentapetalae</taxon>
        <taxon>rosids</taxon>
        <taxon>fabids</taxon>
        <taxon>Fabales</taxon>
        <taxon>Fabaceae</taxon>
        <taxon>Papilionoideae</taxon>
        <taxon>50 kb inversion clade</taxon>
        <taxon>NPAAA clade</taxon>
        <taxon>indigoferoid/millettioid clade</taxon>
        <taxon>Phaseoleae</taxon>
        <taxon>Canavalia</taxon>
    </lineage>
</organism>
<gene>
    <name evidence="2" type="ORF">VNO77_23052</name>
</gene>
<keyword evidence="3" id="KW-1185">Reference proteome</keyword>
<comment type="caution">
    <text evidence="2">The sequence shown here is derived from an EMBL/GenBank/DDBJ whole genome shotgun (WGS) entry which is preliminary data.</text>
</comment>
<accession>A0AAN9L3S5</accession>
<dbReference type="EMBL" id="JAYMYQ010000005">
    <property type="protein sequence ID" value="KAK7328915.1"/>
    <property type="molecule type" value="Genomic_DNA"/>
</dbReference>
<name>A0AAN9L3S5_CANGL</name>